<accession>A0A4C1VND9</accession>
<organism evidence="1 2">
    <name type="scientific">Eumeta variegata</name>
    <name type="common">Bagworm moth</name>
    <name type="synonym">Eumeta japonica</name>
    <dbReference type="NCBI Taxonomy" id="151549"/>
    <lineage>
        <taxon>Eukaryota</taxon>
        <taxon>Metazoa</taxon>
        <taxon>Ecdysozoa</taxon>
        <taxon>Arthropoda</taxon>
        <taxon>Hexapoda</taxon>
        <taxon>Insecta</taxon>
        <taxon>Pterygota</taxon>
        <taxon>Neoptera</taxon>
        <taxon>Endopterygota</taxon>
        <taxon>Lepidoptera</taxon>
        <taxon>Glossata</taxon>
        <taxon>Ditrysia</taxon>
        <taxon>Tineoidea</taxon>
        <taxon>Psychidae</taxon>
        <taxon>Oiketicinae</taxon>
        <taxon>Eumeta</taxon>
    </lineage>
</organism>
<evidence type="ECO:0000313" key="2">
    <source>
        <dbReference type="Proteomes" id="UP000299102"/>
    </source>
</evidence>
<dbReference type="Proteomes" id="UP000299102">
    <property type="component" value="Unassembled WGS sequence"/>
</dbReference>
<gene>
    <name evidence="1" type="ORF">EVAR_95856_1</name>
</gene>
<proteinExistence type="predicted"/>
<dbReference type="EMBL" id="BGZK01000365">
    <property type="protein sequence ID" value="GBP39404.1"/>
    <property type="molecule type" value="Genomic_DNA"/>
</dbReference>
<reference evidence="1 2" key="1">
    <citation type="journal article" date="2019" name="Commun. Biol.">
        <title>The bagworm genome reveals a unique fibroin gene that provides high tensile strength.</title>
        <authorList>
            <person name="Kono N."/>
            <person name="Nakamura H."/>
            <person name="Ohtoshi R."/>
            <person name="Tomita M."/>
            <person name="Numata K."/>
            <person name="Arakawa K."/>
        </authorList>
    </citation>
    <scope>NUCLEOTIDE SEQUENCE [LARGE SCALE GENOMIC DNA]</scope>
</reference>
<dbReference type="AlphaFoldDB" id="A0A4C1VND9"/>
<comment type="caution">
    <text evidence="1">The sequence shown here is derived from an EMBL/GenBank/DDBJ whole genome shotgun (WGS) entry which is preliminary data.</text>
</comment>
<keyword evidence="2" id="KW-1185">Reference proteome</keyword>
<sequence>MDDGGREQLLTRPELGGRSDILHLSLARYAFTAQRAQKRNKNIVRADVYHILGTVCLHAHGSDCVASFVPKLFTLVRYQVRFPGEARRRNTNGMLSNSLQASFYLNC</sequence>
<protein>
    <submittedName>
        <fullName evidence="1">Uncharacterized protein</fullName>
    </submittedName>
</protein>
<evidence type="ECO:0000313" key="1">
    <source>
        <dbReference type="EMBL" id="GBP39404.1"/>
    </source>
</evidence>
<name>A0A4C1VND9_EUMVA</name>